<evidence type="ECO:0000256" key="1">
    <source>
        <dbReference type="ARBA" id="ARBA00023157"/>
    </source>
</evidence>
<dbReference type="EMBL" id="VDUX01000004">
    <property type="protein sequence ID" value="TXL60682.1"/>
    <property type="molecule type" value="Genomic_DNA"/>
</dbReference>
<evidence type="ECO:0000313" key="6">
    <source>
        <dbReference type="EMBL" id="TXL60682.1"/>
    </source>
</evidence>
<dbReference type="InterPro" id="IPR036116">
    <property type="entry name" value="FN3_sf"/>
</dbReference>
<dbReference type="InterPro" id="IPR013783">
    <property type="entry name" value="Ig-like_fold"/>
</dbReference>
<dbReference type="InterPro" id="IPR003961">
    <property type="entry name" value="FN3_dom"/>
</dbReference>
<keyword evidence="2" id="KW-0378">Hydrolase</keyword>
<feature type="signal peptide" evidence="4">
    <location>
        <begin position="1"/>
        <end position="22"/>
    </location>
</feature>
<dbReference type="PROSITE" id="PS50853">
    <property type="entry name" value="FN3"/>
    <property type="match status" value="1"/>
</dbReference>
<reference evidence="6 7" key="1">
    <citation type="submission" date="2019-06" db="EMBL/GenBank/DDBJ databases">
        <title>Aeromicrobium sp. nov., isolated from a maize field.</title>
        <authorList>
            <person name="Lin S.-Y."/>
            <person name="Tsai C.-F."/>
            <person name="Young C.-C."/>
        </authorList>
    </citation>
    <scope>NUCLEOTIDE SEQUENCE [LARGE SCALE GENOMIC DNA]</scope>
    <source>
        <strain evidence="6 7">CC-CFT486</strain>
    </source>
</reference>
<dbReference type="PRINTS" id="PR00014">
    <property type="entry name" value="FNTYPEIII"/>
</dbReference>
<dbReference type="GO" id="GO:0016020">
    <property type="term" value="C:membrane"/>
    <property type="evidence" value="ECO:0007669"/>
    <property type="project" value="UniProtKB-SubCell"/>
</dbReference>
<evidence type="ECO:0000256" key="4">
    <source>
        <dbReference type="SAM" id="SignalP"/>
    </source>
</evidence>
<dbReference type="Proteomes" id="UP000321571">
    <property type="component" value="Unassembled WGS sequence"/>
</dbReference>
<dbReference type="RefSeq" id="WP_147686199.1">
    <property type="nucleotide sequence ID" value="NZ_VDUX01000004.1"/>
</dbReference>
<dbReference type="CDD" id="cd00063">
    <property type="entry name" value="FN3"/>
    <property type="match status" value="1"/>
</dbReference>
<evidence type="ECO:0000313" key="7">
    <source>
        <dbReference type="Proteomes" id="UP000321571"/>
    </source>
</evidence>
<dbReference type="SUPFAM" id="SSF49265">
    <property type="entry name" value="Fibronectin type III"/>
    <property type="match status" value="1"/>
</dbReference>
<dbReference type="AlphaFoldDB" id="A0A5C8NHQ3"/>
<keyword evidence="7" id="KW-1185">Reference proteome</keyword>
<dbReference type="GO" id="GO:0016798">
    <property type="term" value="F:hydrolase activity, acting on glycosyl bonds"/>
    <property type="evidence" value="ECO:0007669"/>
    <property type="project" value="UniProtKB-KW"/>
</dbReference>
<evidence type="ECO:0000256" key="2">
    <source>
        <dbReference type="ARBA" id="ARBA00023295"/>
    </source>
</evidence>
<dbReference type="OrthoDB" id="8781117at2"/>
<dbReference type="Gene3D" id="2.60.40.2700">
    <property type="match status" value="1"/>
</dbReference>
<sequence>MRRFLLVLGLTLALATPTAAHAADDTDTPVVVAATLSPTTVDVSTDDQQVQATLRITDATGVKAVSGRLEAVDSSQTTAVRFGVGILGTKTDGYWRMTFTIPQGATPGTWRLAYSTLDDAGNQGSSADVPVESLPIVDVTSVENPDADGPVLVSTEVSPTSVDVGPAAQDVTATYHVTDATGAAHVLTSLWAVGEGEATPNQQAELVDGTPQDGTWQTTFTIPKGAVAADWQVRILAMDDELGNVTSGILIPPSKLATVKVASSTAPDAPTGVHATAVDGGATVSWTAPDDNGLPITGYVVSALPGEMTKTVPGDQTSVAFDGLTNGTAYTFTVVAVNDVGPSDPSAPSNAATPNHVFETGPTATITGDVQEQAVLTAHEGTPSPAPSSFRYQWFSDGTPIDGATERTFEVTSAEVGHAITVMVTAHLDGYVDASDVSDPTGTIGSALDVATSKAIVQTGRTVRVTALGLQRREPYTVTIGGVLVKSYTASYSGTVSAYVRVPASLPDGPAEVKVTAASGRYGITSLYNAAPADFTVVPDDTSVQRGGATQVTVTGMAPNEPVRITFSGRTVSPRGAVADADGTYSQSVPVGTRVGARPLKAIGLYYQRTGVVTVTVTP</sequence>
<dbReference type="GO" id="GO:0098609">
    <property type="term" value="P:cell-cell adhesion"/>
    <property type="evidence" value="ECO:0007669"/>
    <property type="project" value="TreeGrafter"/>
</dbReference>
<protein>
    <submittedName>
        <fullName evidence="6">Fibronectin type III domain-containing protein</fullName>
    </submittedName>
</protein>
<keyword evidence="2" id="KW-0326">Glycosidase</keyword>
<name>A0A5C8NHQ3_9ACTN</name>
<feature type="chain" id="PRO_5023040904" evidence="4">
    <location>
        <begin position="23"/>
        <end position="619"/>
    </location>
</feature>
<dbReference type="PANTHER" id="PTHR44170:SF6">
    <property type="entry name" value="CONTACTIN"/>
    <property type="match status" value="1"/>
</dbReference>
<evidence type="ECO:0000256" key="3">
    <source>
        <dbReference type="ARBA" id="ARBA00023326"/>
    </source>
</evidence>
<gene>
    <name evidence="6" type="ORF">FHP06_09635</name>
</gene>
<dbReference type="GO" id="GO:0000272">
    <property type="term" value="P:polysaccharide catabolic process"/>
    <property type="evidence" value="ECO:0007669"/>
    <property type="project" value="UniProtKB-KW"/>
</dbReference>
<keyword evidence="3" id="KW-0624">Polysaccharide degradation</keyword>
<accession>A0A5C8NHQ3</accession>
<dbReference type="Pfam" id="PF00041">
    <property type="entry name" value="fn3"/>
    <property type="match status" value="1"/>
</dbReference>
<dbReference type="PANTHER" id="PTHR44170">
    <property type="entry name" value="PROTEIN SIDEKICK"/>
    <property type="match status" value="1"/>
</dbReference>
<dbReference type="SMART" id="SM00060">
    <property type="entry name" value="FN3"/>
    <property type="match status" value="1"/>
</dbReference>
<organism evidence="6 7">
    <name type="scientific">Aeromicrobium terrae</name>
    <dbReference type="NCBI Taxonomy" id="2498846"/>
    <lineage>
        <taxon>Bacteria</taxon>
        <taxon>Bacillati</taxon>
        <taxon>Actinomycetota</taxon>
        <taxon>Actinomycetes</taxon>
        <taxon>Propionibacteriales</taxon>
        <taxon>Nocardioidaceae</taxon>
        <taxon>Aeromicrobium</taxon>
    </lineage>
</organism>
<keyword evidence="4" id="KW-0732">Signal</keyword>
<dbReference type="Gene3D" id="2.60.40.10">
    <property type="entry name" value="Immunoglobulins"/>
    <property type="match status" value="1"/>
</dbReference>
<evidence type="ECO:0000259" key="5">
    <source>
        <dbReference type="PROSITE" id="PS50853"/>
    </source>
</evidence>
<comment type="caution">
    <text evidence="6">The sequence shown here is derived from an EMBL/GenBank/DDBJ whole genome shotgun (WGS) entry which is preliminary data.</text>
</comment>
<keyword evidence="3" id="KW-0119">Carbohydrate metabolism</keyword>
<feature type="domain" description="Fibronectin type-III" evidence="5">
    <location>
        <begin position="266"/>
        <end position="356"/>
    </location>
</feature>
<keyword evidence="1" id="KW-1015">Disulfide bond</keyword>
<proteinExistence type="predicted"/>